<gene>
    <name evidence="1" type="ORF">R3P38DRAFT_2815203</name>
</gene>
<sequence>MPGRCDIPSSAKLVIRDSSTEDGKGWVKGALRVLEPIIELPRGTIDSLQVALAGFTHEVSLEMQSVGIWTTNGHVNVNQWKGSTIEVVTQHGAIEGTYEGSDTNSERRPTIQLVAKNGQVSILTPSTSCFKTSPSQIDCDLTSNVQSFALQAESQNGPLHLDIKCPNELLSQTTIKAEASNANASVLLPPTWQGKVTASGSPYHIITPLHRQEGEQVTVLYGNRGVRNDLTLHTTNGTAVVEIKQS</sequence>
<comment type="caution">
    <text evidence="1">The sequence shown here is derived from an EMBL/GenBank/DDBJ whole genome shotgun (WGS) entry which is preliminary data.</text>
</comment>
<name>A0AAV9Z1M3_9AGAR</name>
<evidence type="ECO:0008006" key="3">
    <source>
        <dbReference type="Google" id="ProtNLM"/>
    </source>
</evidence>
<dbReference type="AlphaFoldDB" id="A0AAV9Z1M3"/>
<protein>
    <recommendedName>
        <fullName evidence="3">Adhesin domain-containing protein</fullName>
    </recommendedName>
</protein>
<evidence type="ECO:0000313" key="2">
    <source>
        <dbReference type="Proteomes" id="UP001362999"/>
    </source>
</evidence>
<keyword evidence="2" id="KW-1185">Reference proteome</keyword>
<accession>A0AAV9Z1M3</accession>
<reference evidence="1 2" key="1">
    <citation type="journal article" date="2024" name="J Genomics">
        <title>Draft genome sequencing and assembly of Favolaschia claudopus CIRM-BRFM 2984 isolated from oak limbs.</title>
        <authorList>
            <person name="Navarro D."/>
            <person name="Drula E."/>
            <person name="Chaduli D."/>
            <person name="Cazenave R."/>
            <person name="Ahrendt S."/>
            <person name="Wang J."/>
            <person name="Lipzen A."/>
            <person name="Daum C."/>
            <person name="Barry K."/>
            <person name="Grigoriev I.V."/>
            <person name="Favel A."/>
            <person name="Rosso M.N."/>
            <person name="Martin F."/>
        </authorList>
    </citation>
    <scope>NUCLEOTIDE SEQUENCE [LARGE SCALE GENOMIC DNA]</scope>
    <source>
        <strain evidence="1 2">CIRM-BRFM 2984</strain>
    </source>
</reference>
<organism evidence="1 2">
    <name type="scientific">Favolaschia claudopus</name>
    <dbReference type="NCBI Taxonomy" id="2862362"/>
    <lineage>
        <taxon>Eukaryota</taxon>
        <taxon>Fungi</taxon>
        <taxon>Dikarya</taxon>
        <taxon>Basidiomycota</taxon>
        <taxon>Agaricomycotina</taxon>
        <taxon>Agaricomycetes</taxon>
        <taxon>Agaricomycetidae</taxon>
        <taxon>Agaricales</taxon>
        <taxon>Marasmiineae</taxon>
        <taxon>Mycenaceae</taxon>
        <taxon>Favolaschia</taxon>
    </lineage>
</organism>
<proteinExistence type="predicted"/>
<dbReference type="EMBL" id="JAWWNJ010000240">
    <property type="protein sequence ID" value="KAK6968901.1"/>
    <property type="molecule type" value="Genomic_DNA"/>
</dbReference>
<evidence type="ECO:0000313" key="1">
    <source>
        <dbReference type="EMBL" id="KAK6968901.1"/>
    </source>
</evidence>
<dbReference type="Proteomes" id="UP001362999">
    <property type="component" value="Unassembled WGS sequence"/>
</dbReference>